<dbReference type="InterPro" id="IPR026170">
    <property type="entry name" value="FAM173A/B"/>
</dbReference>
<dbReference type="Gene3D" id="3.40.50.150">
    <property type="entry name" value="Vaccinia Virus protein VP39"/>
    <property type="match status" value="1"/>
</dbReference>
<keyword evidence="2" id="KW-0808">Transferase</keyword>
<protein>
    <submittedName>
        <fullName evidence="6">O-methyltransferase</fullName>
    </submittedName>
</protein>
<organism evidence="6 7">
    <name type="scientific">Polynucleobacter duraquae</name>
    <dbReference type="NCBI Taxonomy" id="1835254"/>
    <lineage>
        <taxon>Bacteria</taxon>
        <taxon>Pseudomonadati</taxon>
        <taxon>Pseudomonadota</taxon>
        <taxon>Betaproteobacteria</taxon>
        <taxon>Burkholderiales</taxon>
        <taxon>Burkholderiaceae</taxon>
        <taxon>Polynucleobacter</taxon>
    </lineage>
</organism>
<dbReference type="Proteomes" id="UP000061135">
    <property type="component" value="Chromosome"/>
</dbReference>
<dbReference type="InterPro" id="IPR041698">
    <property type="entry name" value="Methyltransf_25"/>
</dbReference>
<dbReference type="HOGENOM" id="CLU_068443_0_1_4"/>
<evidence type="ECO:0000313" key="7">
    <source>
        <dbReference type="Proteomes" id="UP000061135"/>
    </source>
</evidence>
<keyword evidence="4" id="KW-0732">Signal</keyword>
<feature type="chain" id="PRO_5002416673" evidence="4">
    <location>
        <begin position="44"/>
        <end position="301"/>
    </location>
</feature>
<dbReference type="InterPro" id="IPR029063">
    <property type="entry name" value="SAM-dependent_MTases_sf"/>
</dbReference>
<dbReference type="SUPFAM" id="SSF53335">
    <property type="entry name" value="S-adenosyl-L-methionine-dependent methyltransferases"/>
    <property type="match status" value="1"/>
</dbReference>
<evidence type="ECO:0000256" key="1">
    <source>
        <dbReference type="ARBA" id="ARBA00022603"/>
    </source>
</evidence>
<accession>A0A0E3ZM25</accession>
<dbReference type="STRING" id="1835254.CL55_00011530"/>
<dbReference type="GO" id="GO:0032259">
    <property type="term" value="P:methylation"/>
    <property type="evidence" value="ECO:0007669"/>
    <property type="project" value="UniProtKB-KW"/>
</dbReference>
<gene>
    <name evidence="6" type="ORF">CL55_00011530</name>
</gene>
<evidence type="ECO:0000256" key="3">
    <source>
        <dbReference type="ARBA" id="ARBA00022691"/>
    </source>
</evidence>
<dbReference type="KEGG" id="pdq:CL55_00011530"/>
<dbReference type="GO" id="GO:0016279">
    <property type="term" value="F:protein-lysine N-methyltransferase activity"/>
    <property type="evidence" value="ECO:0007669"/>
    <property type="project" value="InterPro"/>
</dbReference>
<dbReference type="OrthoDB" id="281208at2"/>
<dbReference type="CDD" id="cd02440">
    <property type="entry name" value="AdoMet_MTases"/>
    <property type="match status" value="1"/>
</dbReference>
<dbReference type="PANTHER" id="PTHR13610">
    <property type="entry name" value="METHYLTRANSFERASE DOMAIN-CONTAINING PROTEIN"/>
    <property type="match status" value="1"/>
</dbReference>
<proteinExistence type="predicted"/>
<feature type="domain" description="Methyltransferase" evidence="5">
    <location>
        <begin position="90"/>
        <end position="154"/>
    </location>
</feature>
<keyword evidence="7" id="KW-1185">Reference proteome</keyword>
<dbReference type="Pfam" id="PF13649">
    <property type="entry name" value="Methyltransf_25"/>
    <property type="match status" value="1"/>
</dbReference>
<dbReference type="PANTHER" id="PTHR13610:SF11">
    <property type="entry name" value="METHYLTRANSFERASE DOMAIN-CONTAINING PROTEIN"/>
    <property type="match status" value="1"/>
</dbReference>
<reference evidence="6 7" key="1">
    <citation type="submission" date="2014-03" db="EMBL/GenBank/DDBJ databases">
        <title>Genome of Polynucleobacter strain MWH-MoK4.</title>
        <authorList>
            <person name="Hahn M.W."/>
        </authorList>
    </citation>
    <scope>NUCLEOTIDE SEQUENCE [LARGE SCALE GENOMIC DNA]</scope>
    <source>
        <strain evidence="6 7">MWH-MoK4</strain>
    </source>
</reference>
<feature type="signal peptide" evidence="4">
    <location>
        <begin position="1"/>
        <end position="43"/>
    </location>
</feature>
<evidence type="ECO:0000256" key="2">
    <source>
        <dbReference type="ARBA" id="ARBA00022679"/>
    </source>
</evidence>
<dbReference type="PATRIC" id="fig|576611.7.peg.1169"/>
<evidence type="ECO:0000313" key="6">
    <source>
        <dbReference type="EMBL" id="AKD25486.1"/>
    </source>
</evidence>
<keyword evidence="1" id="KW-0489">Methyltransferase</keyword>
<keyword evidence="3" id="KW-0949">S-adenosyl-L-methionine</keyword>
<dbReference type="AlphaFoldDB" id="A0A0E3ZM25"/>
<dbReference type="EMBL" id="CP007501">
    <property type="protein sequence ID" value="AKD25486.1"/>
    <property type="molecule type" value="Genomic_DNA"/>
</dbReference>
<name>A0A0E3ZM25_9BURK</name>
<evidence type="ECO:0000256" key="4">
    <source>
        <dbReference type="SAM" id="SignalP"/>
    </source>
</evidence>
<sequence>MSLSTVIRISLAKNLYIFMGINVQKIKCLLVTLCCSLSLTTMADPSSVKVNDSYTPSFGQPGKDVIWIPTGTELVSLMLKTANVTNKDLVYDLGAGDGKIAIAAAKEFGARAVGIEFNPNMAAFAQRNANQSGVGQLVTIINGDIFVEDFSQATVVTLYLLPDLNMQLRPTILKMKPGTRIVSHAFTMGDWEADKVIELDDKAYYWVVPADAMGEWSLEGLEIKNVTLTLAQQFQKIGGNIKIGNQSQPILDSRLEGKQLSFAYIDLNKNYITVKGDISGSEFKGEYKNIFSQGPVSGKRR</sequence>
<evidence type="ECO:0000259" key="5">
    <source>
        <dbReference type="Pfam" id="PF13649"/>
    </source>
</evidence>